<reference evidence="1" key="1">
    <citation type="submission" date="2023-03" db="EMBL/GenBank/DDBJ databases">
        <title>Actinoallomurus iriomotensis NBRC 103681.</title>
        <authorList>
            <person name="Ichikawa N."/>
            <person name="Sato H."/>
            <person name="Tonouchi N."/>
        </authorList>
    </citation>
    <scope>NUCLEOTIDE SEQUENCE</scope>
    <source>
        <strain evidence="1">NBRC 103681</strain>
    </source>
</reference>
<evidence type="ECO:0000313" key="1">
    <source>
        <dbReference type="EMBL" id="GLY76216.1"/>
    </source>
</evidence>
<protein>
    <recommendedName>
        <fullName evidence="3">Tetratricopeptide repeat protein</fullName>
    </recommendedName>
</protein>
<sequence>MDPQNPVVGLCAEGMRAETEGRAADARALFEQAWRTAADDYEACVAAHYLARHQPTPQETLRWNQECLELANRVGDERVTGFYASLHLNLAKAHRDLDEPQEARRHFTAATAHVNDAPPGPYADGLRFAIAEGLREDGAAERADDDALRDLLLRLCARRDLRALGLVLPAYLGDLGSEEDRARLAGALHTLHATRWLPEQEQEALGRVIGSLTTA</sequence>
<organism evidence="1 2">
    <name type="scientific">Actinoallomurus iriomotensis</name>
    <dbReference type="NCBI Taxonomy" id="478107"/>
    <lineage>
        <taxon>Bacteria</taxon>
        <taxon>Bacillati</taxon>
        <taxon>Actinomycetota</taxon>
        <taxon>Actinomycetes</taxon>
        <taxon>Streptosporangiales</taxon>
        <taxon>Thermomonosporaceae</taxon>
        <taxon>Actinoallomurus</taxon>
    </lineage>
</organism>
<dbReference type="EMBL" id="BSTJ01000005">
    <property type="protein sequence ID" value="GLY76216.1"/>
    <property type="molecule type" value="Genomic_DNA"/>
</dbReference>
<name>A0A9W6RHL6_9ACTN</name>
<dbReference type="SUPFAM" id="SSF48452">
    <property type="entry name" value="TPR-like"/>
    <property type="match status" value="1"/>
</dbReference>
<dbReference type="InterPro" id="IPR011990">
    <property type="entry name" value="TPR-like_helical_dom_sf"/>
</dbReference>
<dbReference type="Gene3D" id="1.25.40.10">
    <property type="entry name" value="Tetratricopeptide repeat domain"/>
    <property type="match status" value="1"/>
</dbReference>
<evidence type="ECO:0008006" key="3">
    <source>
        <dbReference type="Google" id="ProtNLM"/>
    </source>
</evidence>
<evidence type="ECO:0000313" key="2">
    <source>
        <dbReference type="Proteomes" id="UP001165135"/>
    </source>
</evidence>
<accession>A0A9W6RHL6</accession>
<dbReference type="RefSeq" id="WP_285624337.1">
    <property type="nucleotide sequence ID" value="NZ_BSTJ01000005.1"/>
</dbReference>
<proteinExistence type="predicted"/>
<gene>
    <name evidence="1" type="ORF">Airi01_044830</name>
</gene>
<dbReference type="AlphaFoldDB" id="A0A9W6RHL6"/>
<comment type="caution">
    <text evidence="1">The sequence shown here is derived from an EMBL/GenBank/DDBJ whole genome shotgun (WGS) entry which is preliminary data.</text>
</comment>
<dbReference type="Proteomes" id="UP001165135">
    <property type="component" value="Unassembled WGS sequence"/>
</dbReference>